<feature type="region of interest" description="Disordered" evidence="5">
    <location>
        <begin position="67"/>
        <end position="86"/>
    </location>
</feature>
<evidence type="ECO:0000256" key="2">
    <source>
        <dbReference type="ARBA" id="ARBA00022692"/>
    </source>
</evidence>
<feature type="transmembrane region" description="Helical" evidence="6">
    <location>
        <begin position="905"/>
        <end position="926"/>
    </location>
</feature>
<gene>
    <name evidence="8" type="ORF">OT_ostta20g00290</name>
</gene>
<dbReference type="EMBL" id="CAID01000020">
    <property type="protein sequence ID" value="CEG00832.1"/>
    <property type="molecule type" value="Genomic_DNA"/>
</dbReference>
<dbReference type="GeneID" id="9838551"/>
<accession>A0A096PA68</accession>
<dbReference type="OrthoDB" id="116380at2759"/>
<dbReference type="InterPro" id="IPR023299">
    <property type="entry name" value="ATPase_P-typ_cyto_dom_N"/>
</dbReference>
<comment type="caution">
    <text evidence="8">The sequence shown here is derived from an EMBL/GenBank/DDBJ whole genome shotgun (WGS) entry which is preliminary data.</text>
</comment>
<evidence type="ECO:0000256" key="1">
    <source>
        <dbReference type="ARBA" id="ARBA00004141"/>
    </source>
</evidence>
<dbReference type="InterPro" id="IPR001757">
    <property type="entry name" value="P_typ_ATPase"/>
</dbReference>
<dbReference type="GO" id="GO:0016887">
    <property type="term" value="F:ATP hydrolysis activity"/>
    <property type="evidence" value="ECO:0007669"/>
    <property type="project" value="InterPro"/>
</dbReference>
<dbReference type="Gene3D" id="3.40.1110.10">
    <property type="entry name" value="Calcium-transporting ATPase, cytoplasmic domain N"/>
    <property type="match status" value="1"/>
</dbReference>
<feature type="compositionally biased region" description="Acidic residues" evidence="5">
    <location>
        <begin position="8"/>
        <end position="21"/>
    </location>
</feature>
<keyword evidence="3 6" id="KW-1133">Transmembrane helix</keyword>
<feature type="transmembrane region" description="Helical" evidence="6">
    <location>
        <begin position="826"/>
        <end position="847"/>
    </location>
</feature>
<evidence type="ECO:0000256" key="6">
    <source>
        <dbReference type="SAM" id="Phobius"/>
    </source>
</evidence>
<protein>
    <submittedName>
        <fullName evidence="8">Cation-transporting P-type ATPase</fullName>
    </submittedName>
</protein>
<dbReference type="InParanoid" id="A0A096PA68"/>
<feature type="transmembrane region" description="Helical" evidence="6">
    <location>
        <begin position="938"/>
        <end position="961"/>
    </location>
</feature>
<dbReference type="InterPro" id="IPR029063">
    <property type="entry name" value="SAM-dependent_MTases_sf"/>
</dbReference>
<evidence type="ECO:0000256" key="3">
    <source>
        <dbReference type="ARBA" id="ARBA00022989"/>
    </source>
</evidence>
<feature type="compositionally biased region" description="Basic and acidic residues" evidence="5">
    <location>
        <begin position="68"/>
        <end position="79"/>
    </location>
</feature>
<dbReference type="Gene3D" id="2.70.150.10">
    <property type="entry name" value="Calcium-transporting ATPase, cytoplasmic transduction domain A"/>
    <property type="match status" value="1"/>
</dbReference>
<dbReference type="InterPro" id="IPR059000">
    <property type="entry name" value="ATPase_P-type_domA"/>
</dbReference>
<dbReference type="InterPro" id="IPR023214">
    <property type="entry name" value="HAD_sf"/>
</dbReference>
<dbReference type="InterPro" id="IPR036412">
    <property type="entry name" value="HAD-like_sf"/>
</dbReference>
<dbReference type="SUPFAM" id="SSF81653">
    <property type="entry name" value="Calcium ATPase, transduction domain A"/>
    <property type="match status" value="1"/>
</dbReference>
<evidence type="ECO:0000256" key="5">
    <source>
        <dbReference type="SAM" id="MobiDB-lite"/>
    </source>
</evidence>
<comment type="subcellular location">
    <subcellularLocation>
        <location evidence="1">Membrane</location>
        <topology evidence="1">Multi-pass membrane protein</topology>
    </subcellularLocation>
</comment>
<feature type="region of interest" description="Disordered" evidence="5">
    <location>
        <begin position="1"/>
        <end position="31"/>
    </location>
</feature>
<dbReference type="SUPFAM" id="SSF56784">
    <property type="entry name" value="HAD-like"/>
    <property type="match status" value="1"/>
</dbReference>
<dbReference type="InterPro" id="IPR023298">
    <property type="entry name" value="ATPase_P-typ_TM_dom_sf"/>
</dbReference>
<proteinExistence type="predicted"/>
<keyword evidence="2 6" id="KW-0812">Transmembrane</keyword>
<feature type="transmembrane region" description="Helical" evidence="6">
    <location>
        <begin position="792"/>
        <end position="814"/>
    </location>
</feature>
<reference evidence="9" key="1">
    <citation type="journal article" date="2006" name="Proc. Natl. Acad. Sci. U.S.A.">
        <title>Genome analysis of the smallest free-living eukaryote Ostreococcus tauri unveils many unique features.</title>
        <authorList>
            <person name="Derelle E."/>
            <person name="Ferraz C."/>
            <person name="Rombauts S."/>
            <person name="Rouze P."/>
            <person name="Worden A.Z."/>
            <person name="Robbens S."/>
            <person name="Partensky F."/>
            <person name="Degroeve S."/>
            <person name="Echeynie S."/>
            <person name="Cooke R."/>
            <person name="Saeys Y."/>
            <person name="Wuyts J."/>
            <person name="Jabbari K."/>
            <person name="Bowler C."/>
            <person name="Panaud O."/>
            <person name="Piegu B."/>
            <person name="Ball S.G."/>
            <person name="Ral J.-P."/>
            <person name="Bouget F.-Y."/>
            <person name="Piganeau G."/>
            <person name="De Baets B."/>
            <person name="Picard A."/>
            <person name="Delseny M."/>
            <person name="Demaille J."/>
            <person name="Van de Peer Y."/>
            <person name="Moreau H."/>
        </authorList>
    </citation>
    <scope>NUCLEOTIDE SEQUENCE [LARGE SCALE GENOMIC DNA]</scope>
    <source>
        <strain evidence="9">OTTH 0595 / CCAP 157/2 / RCC745</strain>
    </source>
</reference>
<sequence>MRGRLNGDDDDYDYDDGDDSTDDRTPRALDGDAYERMLDDAERAWTPVNARGASSGGVRGFLRALATGRDDDGGAAREDDGGDDDSDVERVARAMMATGLGGPGLGGHGTVDPEDLDTSASRGLSTDEARGRLARYGANESGTGEIEDSWGAGSGFDVGGYVRGLLGGTGASSRRRTSNARASAATASAASFGAALRREIRDPTLRLSVFSIALELLRSMNARATSTDDPLFNAMILTILIVGNAYVSHAERRDAIEASYALTNSLEQRATAIRDSKATIVDAKTLVPGDVVVLSPGKVVPADCVSLGPNPMTMDNSAITGERHTVEATTGEPLLMRSVVKRGTARALVVRTGMNTFAGRAASLVRKRERARRETSAFDDNVRLVTRMSAATGAAITLAVFLYLIVDGRDFFRSLAFSVVLLISATPLAIRTVTAMTTSLGVRALALKSAIVTRMSVVEDLASMNVLCVDKTGALTRDATKLDDVVPTVPLLQGVSENDVMTAAALATRWNEPSTNAVDSMILDAFDVSALAQYELEAHKPFDARSGRRFAESVVRRRDGSTFRVIKGPTEETLKLCSNGEEVRNVMTDAMERLQSRAQRGAISRALVVAASKTHDDSFVAMGLVIYEDVRRRDASEMTHAFASLGVDVKIVTADDARTCSLACEKIGFIVASSGVSSPSDVPYVPLRTSVLTPTQCDALHEQNAYSNMLAEDKRALIGAHRAKGDVVGLVSDGSSSDVAALRLSHVGVVSRDATDAAKCAADVVLAVPSLAVLAHAVLASRVMFARVRDYVAFRATCTAHILGFFAMGALFVSPKAFDSTWPDTFTLPVIALCVVLALDDLVVIGAAYDHASPSRLPERWRLAPDVVVAVASGSTAALGSIALLVVSLGAFAKSTTDDPTVAFGKAQMCVFLKIALTDAMSAFSARTRSSFVERRPGGLLVSAFATSLTASCMLAANWPFNALRSISWPTVVFVSAFACVSFAAQDFVKATTRRVLLRAGWMENVGVVSSNEISRVSRAVDRASRKARLLGSNESVSASNEEPSRARDGFASRAAVDDDESARKPLLEIDSEDDDTIVTGDGTSEDESSRFDDDDEDDESSSRFDDDDVSDVDDFYSDYGSEAKTSVTAEVPDVAIAQMIELEEDTPKRDRLRRTPGFCASTLTDVESVTSKHDWWSAFAALQRERVRGGDRVNAAVDDDDDGASSIMDGDGHDEDEITDYDEESSYFDDASSLSRRFNASRALPSDALTALDAQCGAGTFSASLCRTLSAITEEKMRERLTDPAMSRLCVSVDFLDVSEAALRLASESLEPPFRVGALKRSTLAAFTSLGAQYDIVYSAFGFTTVPRGKVHAALRNFLSALRPGGLGFIAAFTEQSHDARFFAMYHAEKAKMVGSSESTASSVPLPTFAEQICDALSASGASYNVNVTSHVTEVDASVPGALESYLHGVAMDDGMSLDTMMSNASLGSYLTSCVSGDGRLYAFPQRCAHVTL</sequence>
<feature type="domain" description="P-type ATPase A" evidence="7">
    <location>
        <begin position="266"/>
        <end position="365"/>
    </location>
</feature>
<dbReference type="SUPFAM" id="SSF53335">
    <property type="entry name" value="S-adenosyl-L-methionine-dependent methyltransferases"/>
    <property type="match status" value="1"/>
</dbReference>
<dbReference type="PRINTS" id="PR00119">
    <property type="entry name" value="CATATPASE"/>
</dbReference>
<evidence type="ECO:0000313" key="9">
    <source>
        <dbReference type="Proteomes" id="UP000009170"/>
    </source>
</evidence>
<feature type="transmembrane region" description="Helical" evidence="6">
    <location>
        <begin position="411"/>
        <end position="430"/>
    </location>
</feature>
<dbReference type="GO" id="GO:0005524">
    <property type="term" value="F:ATP binding"/>
    <property type="evidence" value="ECO:0007669"/>
    <property type="project" value="InterPro"/>
</dbReference>
<dbReference type="NCBIfam" id="TIGR01494">
    <property type="entry name" value="ATPase_P-type"/>
    <property type="match status" value="1"/>
</dbReference>
<evidence type="ECO:0000256" key="4">
    <source>
        <dbReference type="ARBA" id="ARBA00023136"/>
    </source>
</evidence>
<organism evidence="8 9">
    <name type="scientific">Ostreococcus tauri</name>
    <name type="common">Marine green alga</name>
    <dbReference type="NCBI Taxonomy" id="70448"/>
    <lineage>
        <taxon>Eukaryota</taxon>
        <taxon>Viridiplantae</taxon>
        <taxon>Chlorophyta</taxon>
        <taxon>Mamiellophyceae</taxon>
        <taxon>Mamiellales</taxon>
        <taxon>Bathycoccaceae</taxon>
        <taxon>Ostreococcus</taxon>
    </lineage>
</organism>
<evidence type="ECO:0000313" key="8">
    <source>
        <dbReference type="EMBL" id="CEG00832.1"/>
    </source>
</evidence>
<feature type="transmembrane region" description="Helical" evidence="6">
    <location>
        <begin position="384"/>
        <end position="405"/>
    </location>
</feature>
<feature type="compositionally biased region" description="Acidic residues" evidence="5">
    <location>
        <begin position="1093"/>
        <end position="1115"/>
    </location>
</feature>
<dbReference type="Gene3D" id="3.40.50.150">
    <property type="entry name" value="Vaccinia Virus protein VP39"/>
    <property type="match status" value="1"/>
</dbReference>
<feature type="compositionally biased region" description="Polar residues" evidence="5">
    <location>
        <begin position="1033"/>
        <end position="1042"/>
    </location>
</feature>
<feature type="transmembrane region" description="Helical" evidence="6">
    <location>
        <begin position="867"/>
        <end position="893"/>
    </location>
</feature>
<feature type="region of interest" description="Disordered" evidence="5">
    <location>
        <begin position="1195"/>
        <end position="1216"/>
    </location>
</feature>
<dbReference type="Gene3D" id="1.20.1110.10">
    <property type="entry name" value="Calcium-transporting ATPase, transmembrane domain"/>
    <property type="match status" value="1"/>
</dbReference>
<dbReference type="KEGG" id="ota:OT_ostta20g00290"/>
<name>A0A096PA68_OSTTA</name>
<reference evidence="8 9" key="2">
    <citation type="journal article" date="2014" name="BMC Genomics">
        <title>An improved genome of the model marine alga Ostreococcus tauri unfolds by assessing Illumina de novo assemblies.</title>
        <authorList>
            <person name="Blanc-Mathieu R."/>
            <person name="Verhelst B."/>
            <person name="Derelle E."/>
            <person name="Rombauts S."/>
            <person name="Bouget F.Y."/>
            <person name="Carre I."/>
            <person name="Chateau A."/>
            <person name="Eyre-Walker A."/>
            <person name="Grimsley N."/>
            <person name="Moreau H."/>
            <person name="Piegu B."/>
            <person name="Rivals E."/>
            <person name="Schackwitz W."/>
            <person name="Van de Peer Y."/>
            <person name="Piganeau G."/>
        </authorList>
    </citation>
    <scope>NUCLEOTIDE SEQUENCE [LARGE SCALE GENOMIC DNA]</scope>
    <source>
        <strain evidence="9">OTTH 0595 / CCAP 157/2 / RCC745</strain>
    </source>
</reference>
<dbReference type="GO" id="GO:0016020">
    <property type="term" value="C:membrane"/>
    <property type="evidence" value="ECO:0007669"/>
    <property type="project" value="UniProtKB-SubCell"/>
</dbReference>
<dbReference type="SUPFAM" id="SSF81665">
    <property type="entry name" value="Calcium ATPase, transmembrane domain M"/>
    <property type="match status" value="1"/>
</dbReference>
<evidence type="ECO:0000259" key="7">
    <source>
        <dbReference type="Pfam" id="PF00122"/>
    </source>
</evidence>
<dbReference type="Gene3D" id="3.40.50.1000">
    <property type="entry name" value="HAD superfamily/HAD-like"/>
    <property type="match status" value="1"/>
</dbReference>
<feature type="compositionally biased region" description="Basic and acidic residues" evidence="5">
    <location>
        <begin position="22"/>
        <end position="31"/>
    </location>
</feature>
<dbReference type="InterPro" id="IPR008250">
    <property type="entry name" value="ATPase_P-typ_transduc_dom_A_sf"/>
</dbReference>
<dbReference type="STRING" id="70448.A0A096PA68"/>
<keyword evidence="4 6" id="KW-0472">Membrane</keyword>
<keyword evidence="9" id="KW-1185">Reference proteome</keyword>
<dbReference type="Pfam" id="PF00122">
    <property type="entry name" value="E1-E2_ATPase"/>
    <property type="match status" value="1"/>
</dbReference>
<dbReference type="PANTHER" id="PTHR42861">
    <property type="entry name" value="CALCIUM-TRANSPORTING ATPASE"/>
    <property type="match status" value="1"/>
</dbReference>
<dbReference type="RefSeq" id="XP_022840610.1">
    <property type="nucleotide sequence ID" value="XM_022983232.1"/>
</dbReference>
<dbReference type="Proteomes" id="UP000009170">
    <property type="component" value="Unassembled WGS sequence"/>
</dbReference>
<feature type="region of interest" description="Disordered" evidence="5">
    <location>
        <begin position="1032"/>
        <end position="1115"/>
    </location>
</feature>